<evidence type="ECO:0000313" key="2">
    <source>
        <dbReference type="EMBL" id="MCK9878886.1"/>
    </source>
</evidence>
<keyword evidence="1" id="KW-0472">Membrane</keyword>
<accession>A0ABT0K598</accession>
<dbReference type="Proteomes" id="UP001201873">
    <property type="component" value="Unassembled WGS sequence"/>
</dbReference>
<name>A0ABT0K598_9ACTN</name>
<comment type="caution">
    <text evidence="2">The sequence shown here is derived from an EMBL/GenBank/DDBJ whole genome shotgun (WGS) entry which is preliminary data.</text>
</comment>
<reference evidence="2 3" key="1">
    <citation type="submission" date="2022-04" db="EMBL/GenBank/DDBJ databases">
        <title>Genome diversity in the genus Frankia.</title>
        <authorList>
            <person name="Carlos-Shanley C."/>
            <person name="Hahn D."/>
        </authorList>
    </citation>
    <scope>NUCLEOTIDE SEQUENCE [LARGE SCALE GENOMIC DNA]</scope>
    <source>
        <strain evidence="2 3">Ag45/Mut15</strain>
    </source>
</reference>
<dbReference type="RefSeq" id="WP_248826948.1">
    <property type="nucleotide sequence ID" value="NZ_JALKFT010000051.1"/>
</dbReference>
<organism evidence="2 3">
    <name type="scientific">Frankia umida</name>
    <dbReference type="NCBI Taxonomy" id="573489"/>
    <lineage>
        <taxon>Bacteria</taxon>
        <taxon>Bacillati</taxon>
        <taxon>Actinomycetota</taxon>
        <taxon>Actinomycetes</taxon>
        <taxon>Frankiales</taxon>
        <taxon>Frankiaceae</taxon>
        <taxon>Frankia</taxon>
    </lineage>
</organism>
<feature type="transmembrane region" description="Helical" evidence="1">
    <location>
        <begin position="91"/>
        <end position="111"/>
    </location>
</feature>
<keyword evidence="1" id="KW-0812">Transmembrane</keyword>
<sequence length="474" mass="52598">MSTTHGNAESTRLLCAAVLVDRDLPGRLVWEAAATARALPPATDVDLATATCIAVGELRKRRIRDGLLSVCLLLFIVGLTGPVVGNIALMVFAPASLAVAWLVVLTTIMIMNDEMVEQFSRDGFDPVRIAGRVDRKSYEEIRRIYDHPVHNVTVYSGYSPFVGSGNFVGSWSFAVDVHKPADRNTPPGTFAVEELRDHVLDGVRDLRWPRLTIEDRLLINGRDLTPDSPLLPDRFERPRQTVDGPTFEALLAGADENVRRYTCIRVHGWDDTLVFSLWLRFVLHPRSLYVEASSAVLTPVRKSYDLPEQLATMTGRERFRHDRRAASRHTLALLVGSVRSTIGFWRTPRRIARSNERDRRLIRLGLPFDYGSGPTVREAVADPNFQHYFQRSDKEMYVKTVESKILDLIVDFLDDRGIDTDSLVARQTTILNSGVMVTGGATMTSQNVAVGAQPSIINRISRAGSGSPPAPSGA</sequence>
<gene>
    <name evidence="2" type="ORF">MXD59_24520</name>
</gene>
<dbReference type="EMBL" id="JALKFT010000051">
    <property type="protein sequence ID" value="MCK9878886.1"/>
    <property type="molecule type" value="Genomic_DNA"/>
</dbReference>
<keyword evidence="3" id="KW-1185">Reference proteome</keyword>
<keyword evidence="1" id="KW-1133">Transmembrane helix</keyword>
<protein>
    <submittedName>
        <fullName evidence="2">Uncharacterized protein</fullName>
    </submittedName>
</protein>
<evidence type="ECO:0000313" key="3">
    <source>
        <dbReference type="Proteomes" id="UP001201873"/>
    </source>
</evidence>
<feature type="transmembrane region" description="Helical" evidence="1">
    <location>
        <begin position="66"/>
        <end position="85"/>
    </location>
</feature>
<evidence type="ECO:0000256" key="1">
    <source>
        <dbReference type="SAM" id="Phobius"/>
    </source>
</evidence>
<proteinExistence type="predicted"/>